<feature type="region of interest" description="Disordered" evidence="1">
    <location>
        <begin position="86"/>
        <end position="151"/>
    </location>
</feature>
<feature type="compositionally biased region" description="Polar residues" evidence="1">
    <location>
        <begin position="86"/>
        <end position="96"/>
    </location>
</feature>
<evidence type="ECO:0000313" key="2">
    <source>
        <dbReference type="EMBL" id="CAH9083591.1"/>
    </source>
</evidence>
<feature type="compositionally biased region" description="Basic and acidic residues" evidence="1">
    <location>
        <begin position="103"/>
        <end position="113"/>
    </location>
</feature>
<sequence>MEAVSTKQNGEICRLSGELQSLKKENNDHATPRMDPPVPVKRTGNSKRKVTDDTSELKCYATRSRTMRSRTTDGMSGKGAIAMTISVKNSPGSLGKNTAPVKINEHSRKRMDDTPAMTVLPVPLKSSPASVKRNENSKRNQTDDSPRLFTSSFQIPKLRISSAQVG</sequence>
<keyword evidence="4" id="KW-1185">Reference proteome</keyword>
<accession>A0AAV0CV27</accession>
<evidence type="ECO:0000256" key="1">
    <source>
        <dbReference type="SAM" id="MobiDB-lite"/>
    </source>
</evidence>
<dbReference type="EMBL" id="CAMAPF010000993">
    <property type="protein sequence ID" value="CAH9136305.1"/>
    <property type="molecule type" value="Genomic_DNA"/>
</dbReference>
<evidence type="ECO:0000313" key="3">
    <source>
        <dbReference type="EMBL" id="CAH9136305.1"/>
    </source>
</evidence>
<reference evidence="2" key="1">
    <citation type="submission" date="2022-07" db="EMBL/GenBank/DDBJ databases">
        <authorList>
            <person name="Macas J."/>
            <person name="Novak P."/>
            <person name="Neumann P."/>
        </authorList>
    </citation>
    <scope>NUCLEOTIDE SEQUENCE</scope>
</reference>
<feature type="region of interest" description="Disordered" evidence="1">
    <location>
        <begin position="1"/>
        <end position="56"/>
    </location>
</feature>
<protein>
    <submittedName>
        <fullName evidence="2">Uncharacterized protein</fullName>
    </submittedName>
</protein>
<feature type="compositionally biased region" description="Basic and acidic residues" evidence="1">
    <location>
        <begin position="132"/>
        <end position="146"/>
    </location>
</feature>
<dbReference type="AlphaFoldDB" id="A0AAV0CV27"/>
<feature type="compositionally biased region" description="Basic and acidic residues" evidence="1">
    <location>
        <begin position="21"/>
        <end position="32"/>
    </location>
</feature>
<organism evidence="2 4">
    <name type="scientific">Cuscuta epithymum</name>
    <dbReference type="NCBI Taxonomy" id="186058"/>
    <lineage>
        <taxon>Eukaryota</taxon>
        <taxon>Viridiplantae</taxon>
        <taxon>Streptophyta</taxon>
        <taxon>Embryophyta</taxon>
        <taxon>Tracheophyta</taxon>
        <taxon>Spermatophyta</taxon>
        <taxon>Magnoliopsida</taxon>
        <taxon>eudicotyledons</taxon>
        <taxon>Gunneridae</taxon>
        <taxon>Pentapetalae</taxon>
        <taxon>asterids</taxon>
        <taxon>lamiids</taxon>
        <taxon>Solanales</taxon>
        <taxon>Convolvulaceae</taxon>
        <taxon>Cuscuteae</taxon>
        <taxon>Cuscuta</taxon>
        <taxon>Cuscuta subgen. Cuscuta</taxon>
    </lineage>
</organism>
<dbReference type="EMBL" id="CAMAPF010000045">
    <property type="protein sequence ID" value="CAH9083591.1"/>
    <property type="molecule type" value="Genomic_DNA"/>
</dbReference>
<evidence type="ECO:0000313" key="4">
    <source>
        <dbReference type="Proteomes" id="UP001152523"/>
    </source>
</evidence>
<dbReference type="Proteomes" id="UP001152523">
    <property type="component" value="Unassembled WGS sequence"/>
</dbReference>
<gene>
    <name evidence="3" type="ORF">CEPIT_LOCUS35185</name>
    <name evidence="2" type="ORF">CEPIT_LOCUS8601</name>
</gene>
<proteinExistence type="predicted"/>
<comment type="caution">
    <text evidence="2">The sequence shown here is derived from an EMBL/GenBank/DDBJ whole genome shotgun (WGS) entry which is preliminary data.</text>
</comment>
<name>A0AAV0CV27_9ASTE</name>